<reference evidence="10" key="1">
    <citation type="submission" date="2017-04" db="EMBL/GenBank/DDBJ databases">
        <authorList>
            <person name="Varghese N."/>
            <person name="Submissions S."/>
        </authorList>
    </citation>
    <scope>NUCLEOTIDE SEQUENCE [LARGE SCALE GENOMIC DNA]</scope>
    <source>
        <strain evidence="10">VKM Ac-2121</strain>
    </source>
</reference>
<dbReference type="PANTHER" id="PTHR43785">
    <property type="entry name" value="GAMMA-GLUTAMYLPUTRESCINE SYNTHETASE"/>
    <property type="match status" value="1"/>
</dbReference>
<dbReference type="GO" id="GO:0004356">
    <property type="term" value="F:glutamine synthetase activity"/>
    <property type="evidence" value="ECO:0007669"/>
    <property type="project" value="InterPro"/>
</dbReference>
<dbReference type="AlphaFoldDB" id="A0A1X7P9M1"/>
<feature type="domain" description="GS beta-grasp" evidence="7">
    <location>
        <begin position="32"/>
        <end position="128"/>
    </location>
</feature>
<dbReference type="GO" id="GO:0042402">
    <property type="term" value="P:biogenic amine catabolic process"/>
    <property type="evidence" value="ECO:0007669"/>
    <property type="project" value="UniProtKB-ARBA"/>
</dbReference>
<feature type="domain" description="GS catalytic" evidence="8">
    <location>
        <begin position="135"/>
        <end position="467"/>
    </location>
</feature>
<name>A0A1X7P9M1_9MICO</name>
<accession>A0A1X7P9M1</accession>
<evidence type="ECO:0000256" key="5">
    <source>
        <dbReference type="PROSITE-ProRule" id="PRU01330"/>
    </source>
</evidence>
<keyword evidence="2" id="KW-0436">Ligase</keyword>
<dbReference type="GO" id="GO:0006542">
    <property type="term" value="P:glutamine biosynthetic process"/>
    <property type="evidence" value="ECO:0007669"/>
    <property type="project" value="InterPro"/>
</dbReference>
<dbReference type="InterPro" id="IPR036651">
    <property type="entry name" value="Gln_synt_N_sf"/>
</dbReference>
<evidence type="ECO:0000259" key="8">
    <source>
        <dbReference type="PROSITE" id="PS51987"/>
    </source>
</evidence>
<gene>
    <name evidence="9" type="ORF">SAMN06295885_2941</name>
</gene>
<dbReference type="Gene3D" id="3.30.590.10">
    <property type="entry name" value="Glutamine synthetase/guanido kinase, catalytic domain"/>
    <property type="match status" value="1"/>
</dbReference>
<comment type="similarity">
    <text evidence="1 5 6">Belongs to the glutamine synthetase family.</text>
</comment>
<dbReference type="InterPro" id="IPR014746">
    <property type="entry name" value="Gln_synth/guanido_kin_cat_dom"/>
</dbReference>
<evidence type="ECO:0000259" key="7">
    <source>
        <dbReference type="PROSITE" id="PS51986"/>
    </source>
</evidence>
<dbReference type="RefSeq" id="WP_280158543.1">
    <property type="nucleotide sequence ID" value="NZ_FXBM01000002.1"/>
</dbReference>
<sequence>MSTAGTDTSSNGTVTRRGMLTLERLDELIAAGEIDTVIVAFTDMQGRLVGKRISARLFQDDVAEHGAECCNYLLAVDVEMNTVAGYAISSWERGYGDMAMVPDLSTLRLAPWLPGTAMVTADLTWLDDAPVGEAPRQILRAQLDRLAERGLEALVATELEFIVFDDSYRDAFKKGYRELTPASDYNIDYALLASTRMEPLMRDIRVSMEGAGLYCEGIKGECNFGQQEIGFKYDTALVTCDNHSIYKSGAKEIADKHGKSLTFMAKFNEREGNSCHIHLSLRGTDGTPVFADPEGEHGMSAMFRHYLAGQLAAMREFTLFFAPNINSYKRYVDGSFAPTAVAWGLDNRTCALRVVGHGPGMRVENRVPGGDVNQYLAVAALIAAGLHGIENELELEDLQTGNAYGSGAPRVPTTLREAADLFENSALARAAFGDEVVDHYVNNARVELAAYDAAVTDWERVRGFERL</sequence>
<evidence type="ECO:0000256" key="4">
    <source>
        <dbReference type="ARBA" id="ARBA00022840"/>
    </source>
</evidence>
<dbReference type="SUPFAM" id="SSF55931">
    <property type="entry name" value="Glutamine synthetase/guanido kinase"/>
    <property type="match status" value="1"/>
</dbReference>
<dbReference type="FunFam" id="3.30.590.10:FF:000005">
    <property type="entry name" value="Probable glutamine synthetase"/>
    <property type="match status" value="1"/>
</dbReference>
<dbReference type="SUPFAM" id="SSF54368">
    <property type="entry name" value="Glutamine synthetase, N-terminal domain"/>
    <property type="match status" value="1"/>
</dbReference>
<dbReference type="InterPro" id="IPR008146">
    <property type="entry name" value="Gln_synth_cat_dom"/>
</dbReference>
<dbReference type="PANTHER" id="PTHR43785:SF12">
    <property type="entry name" value="TYPE-1 GLUTAMINE SYNTHETASE 2"/>
    <property type="match status" value="1"/>
</dbReference>
<evidence type="ECO:0000256" key="6">
    <source>
        <dbReference type="RuleBase" id="RU000384"/>
    </source>
</evidence>
<evidence type="ECO:0000313" key="9">
    <source>
        <dbReference type="EMBL" id="SMH47253.1"/>
    </source>
</evidence>
<evidence type="ECO:0000256" key="3">
    <source>
        <dbReference type="ARBA" id="ARBA00022741"/>
    </source>
</evidence>
<dbReference type="FunFam" id="3.10.20.70:FF:000015">
    <property type="entry name" value="Putative glutamine synthetase"/>
    <property type="match status" value="1"/>
</dbReference>
<keyword evidence="3" id="KW-0547">Nucleotide-binding</keyword>
<organism evidence="9 10">
    <name type="scientific">Rathayibacter oskolensis</name>
    <dbReference type="NCBI Taxonomy" id="1891671"/>
    <lineage>
        <taxon>Bacteria</taxon>
        <taxon>Bacillati</taxon>
        <taxon>Actinomycetota</taxon>
        <taxon>Actinomycetes</taxon>
        <taxon>Micrococcales</taxon>
        <taxon>Microbacteriaceae</taxon>
        <taxon>Rathayibacter</taxon>
    </lineage>
</organism>
<evidence type="ECO:0000313" key="10">
    <source>
        <dbReference type="Proteomes" id="UP000193711"/>
    </source>
</evidence>
<keyword evidence="4" id="KW-0067">ATP-binding</keyword>
<dbReference type="Pfam" id="PF00120">
    <property type="entry name" value="Gln-synt_C"/>
    <property type="match status" value="1"/>
</dbReference>
<proteinExistence type="inferred from homology"/>
<dbReference type="PROSITE" id="PS51987">
    <property type="entry name" value="GS_CATALYTIC"/>
    <property type="match status" value="1"/>
</dbReference>
<keyword evidence="10" id="KW-1185">Reference proteome</keyword>
<dbReference type="GO" id="GO:0006576">
    <property type="term" value="P:biogenic amine metabolic process"/>
    <property type="evidence" value="ECO:0007669"/>
    <property type="project" value="UniProtKB-ARBA"/>
</dbReference>
<protein>
    <submittedName>
        <fullName evidence="9">Glutamine synthetase</fullName>
    </submittedName>
</protein>
<dbReference type="EMBL" id="FXBM01000002">
    <property type="protein sequence ID" value="SMH47253.1"/>
    <property type="molecule type" value="Genomic_DNA"/>
</dbReference>
<dbReference type="Gene3D" id="3.10.20.70">
    <property type="entry name" value="Glutamine synthetase, N-terminal domain"/>
    <property type="match status" value="1"/>
</dbReference>
<dbReference type="STRING" id="1891671.SAMN06295885_2941"/>
<dbReference type="InterPro" id="IPR008147">
    <property type="entry name" value="Gln_synt_N"/>
</dbReference>
<dbReference type="SMART" id="SM01230">
    <property type="entry name" value="Gln-synt_C"/>
    <property type="match status" value="1"/>
</dbReference>
<dbReference type="GO" id="GO:0005524">
    <property type="term" value="F:ATP binding"/>
    <property type="evidence" value="ECO:0007669"/>
    <property type="project" value="UniProtKB-KW"/>
</dbReference>
<evidence type="ECO:0000256" key="2">
    <source>
        <dbReference type="ARBA" id="ARBA00022598"/>
    </source>
</evidence>
<evidence type="ECO:0000256" key="1">
    <source>
        <dbReference type="ARBA" id="ARBA00009897"/>
    </source>
</evidence>
<dbReference type="Proteomes" id="UP000193711">
    <property type="component" value="Unassembled WGS sequence"/>
</dbReference>
<dbReference type="PROSITE" id="PS51986">
    <property type="entry name" value="GS_BETA_GRASP"/>
    <property type="match status" value="1"/>
</dbReference>